<feature type="compositionally biased region" description="Polar residues" evidence="1">
    <location>
        <begin position="59"/>
        <end position="72"/>
    </location>
</feature>
<sequence length="79" mass="8999">MYLNRHPELWQTSGQDGLLRGWFQNSTPALALVLTTLTIPMPAWMLHPYLPVTGKRRPATSQHEGPSVQMLNRRSVAFE</sequence>
<feature type="transmembrane region" description="Helical" evidence="2">
    <location>
        <begin position="29"/>
        <end position="47"/>
    </location>
</feature>
<proteinExistence type="predicted"/>
<evidence type="ECO:0000256" key="1">
    <source>
        <dbReference type="SAM" id="MobiDB-lite"/>
    </source>
</evidence>
<keyword evidence="4" id="KW-1185">Reference proteome</keyword>
<keyword evidence="2" id="KW-1133">Transmembrane helix</keyword>
<name>A0AAD6NJ91_DREDA</name>
<dbReference type="Proteomes" id="UP001221413">
    <property type="component" value="Unassembled WGS sequence"/>
</dbReference>
<evidence type="ECO:0000256" key="2">
    <source>
        <dbReference type="SAM" id="Phobius"/>
    </source>
</evidence>
<dbReference type="AlphaFoldDB" id="A0AAD6NJ91"/>
<keyword evidence="2" id="KW-0812">Transmembrane</keyword>
<dbReference type="EMBL" id="JAQGDS010000005">
    <property type="protein sequence ID" value="KAJ6260185.1"/>
    <property type="molecule type" value="Genomic_DNA"/>
</dbReference>
<evidence type="ECO:0000313" key="3">
    <source>
        <dbReference type="EMBL" id="KAJ6260185.1"/>
    </source>
</evidence>
<comment type="caution">
    <text evidence="3">The sequence shown here is derived from an EMBL/GenBank/DDBJ whole genome shotgun (WGS) entry which is preliminary data.</text>
</comment>
<accession>A0AAD6NJ91</accession>
<organism evidence="3 4">
    <name type="scientific">Drechslerella dactyloides</name>
    <name type="common">Nematode-trapping fungus</name>
    <name type="synonym">Arthrobotrys dactyloides</name>
    <dbReference type="NCBI Taxonomy" id="74499"/>
    <lineage>
        <taxon>Eukaryota</taxon>
        <taxon>Fungi</taxon>
        <taxon>Dikarya</taxon>
        <taxon>Ascomycota</taxon>
        <taxon>Pezizomycotina</taxon>
        <taxon>Orbiliomycetes</taxon>
        <taxon>Orbiliales</taxon>
        <taxon>Orbiliaceae</taxon>
        <taxon>Drechslerella</taxon>
    </lineage>
</organism>
<feature type="region of interest" description="Disordered" evidence="1">
    <location>
        <begin position="55"/>
        <end position="79"/>
    </location>
</feature>
<reference evidence="3" key="1">
    <citation type="submission" date="2023-01" db="EMBL/GenBank/DDBJ databases">
        <title>The chitinases involved in constricting ring structure development in the nematode-trapping fungus Drechslerella dactyloides.</title>
        <authorList>
            <person name="Wang R."/>
            <person name="Zhang L."/>
            <person name="Tang P."/>
            <person name="Li S."/>
            <person name="Liang L."/>
        </authorList>
    </citation>
    <scope>NUCLEOTIDE SEQUENCE</scope>
    <source>
        <strain evidence="3">YMF1.00031</strain>
    </source>
</reference>
<protein>
    <submittedName>
        <fullName evidence="3">Uncharacterized protein</fullName>
    </submittedName>
</protein>
<keyword evidence="2" id="KW-0472">Membrane</keyword>
<evidence type="ECO:0000313" key="4">
    <source>
        <dbReference type="Proteomes" id="UP001221413"/>
    </source>
</evidence>
<gene>
    <name evidence="3" type="ORF">Dda_4409</name>
</gene>